<keyword evidence="5" id="KW-0496">Mitochondrion</keyword>
<comment type="similarity">
    <text evidence="2">Belongs to the mitochondrion-specific ribosomal protein mS29 family.</text>
</comment>
<evidence type="ECO:0000256" key="4">
    <source>
        <dbReference type="ARBA" id="ARBA00022980"/>
    </source>
</evidence>
<dbReference type="Proteomes" id="UP000006310">
    <property type="component" value="Chromosome 6"/>
</dbReference>
<dbReference type="eggNOG" id="KOG3928">
    <property type="taxonomic scope" value="Eukaryota"/>
</dbReference>
<sequence>MLRVQWKRSLHTCTSRLAVQPGKGKGQGFSKAPSTSGKRPAPKRISLTSLYKNWKDTVHTAKLNAGAVSVDLPTLTNQKLFGSNEDDSLIGKVTTFSSEQCKYLHHLGSFKKNQFRELFPQPVSLIRRDSTKKFISIMKGDVADTDGSPRSKKYVITGESGVGKTTLLAQLHAYTVDNKGIVINIPYPEMFLNGRNDFFWDEKSKSYVQPMYLKKLIKKILKGNDKDVLSSIKLSKDYKFLNTTLKGTQTINLKEGGSSMYDLLSASANPNLRGSQFSAIIEEFYLQKGIPITFTVDNVSRIFTSSYSEYKNANNKNIPTLSFQLTKTIMNLISGEIPLNNPQSCVVLAISGEDRTNRTLPVALGQVKEDPYIKKYYYDPDFVKILQNGGVQEFKVPKLNCEEVQELMKFYLESKIVPVNDTEDKSLNQLSAEKYILSGNGNPRELLRSITLTRR</sequence>
<accession>J7S7A2</accession>
<evidence type="ECO:0000256" key="2">
    <source>
        <dbReference type="ARBA" id="ARBA00009863"/>
    </source>
</evidence>
<dbReference type="PANTHER" id="PTHR12810">
    <property type="entry name" value="MITOCHONDRIAL 28S RIBOSOMAL PROTEIN S29"/>
    <property type="match status" value="1"/>
</dbReference>
<evidence type="ECO:0000313" key="9">
    <source>
        <dbReference type="EMBL" id="CCK70859.1"/>
    </source>
</evidence>
<keyword evidence="4" id="KW-0689">Ribosomal protein</keyword>
<dbReference type="AlphaFoldDB" id="J7S7A2"/>
<protein>
    <recommendedName>
        <fullName evidence="7">Small ribosomal subunit protein mS29</fullName>
    </recommendedName>
</protein>
<dbReference type="GeneID" id="34526574"/>
<dbReference type="PIRSF" id="PIRSF036996">
    <property type="entry name" value="RSM23"/>
    <property type="match status" value="1"/>
</dbReference>
<comment type="subcellular location">
    <subcellularLocation>
        <location evidence="1">Mitochondrion</location>
    </subcellularLocation>
</comment>
<dbReference type="PANTHER" id="PTHR12810:SF0">
    <property type="entry name" value="SMALL RIBOSOMAL SUBUNIT PROTEIN MS29"/>
    <property type="match status" value="1"/>
</dbReference>
<keyword evidence="10" id="KW-1185">Reference proteome</keyword>
<dbReference type="KEGG" id="kng:KNAG_0F01910"/>
<evidence type="ECO:0000313" key="10">
    <source>
        <dbReference type="Proteomes" id="UP000006310"/>
    </source>
</evidence>
<evidence type="ECO:0000256" key="5">
    <source>
        <dbReference type="ARBA" id="ARBA00023128"/>
    </source>
</evidence>
<dbReference type="Pfam" id="PF10236">
    <property type="entry name" value="DAP3"/>
    <property type="match status" value="1"/>
</dbReference>
<evidence type="ECO:0000256" key="3">
    <source>
        <dbReference type="ARBA" id="ARBA00022946"/>
    </source>
</evidence>
<dbReference type="InterPro" id="IPR019368">
    <property type="entry name" value="Ribosomal_mS29"/>
</dbReference>
<evidence type="ECO:0000256" key="7">
    <source>
        <dbReference type="ARBA" id="ARBA00035140"/>
    </source>
</evidence>
<name>J7S7A2_HUIN7</name>
<dbReference type="InterPro" id="IPR017082">
    <property type="entry name" value="Ribosomal_mS29_fun"/>
</dbReference>
<dbReference type="GO" id="GO:0032543">
    <property type="term" value="P:mitochondrial translation"/>
    <property type="evidence" value="ECO:0007669"/>
    <property type="project" value="InterPro"/>
</dbReference>
<dbReference type="GO" id="GO:0005763">
    <property type="term" value="C:mitochondrial small ribosomal subunit"/>
    <property type="evidence" value="ECO:0007669"/>
    <property type="project" value="EnsemblFungi"/>
</dbReference>
<feature type="region of interest" description="Disordered" evidence="8">
    <location>
        <begin position="17"/>
        <end position="42"/>
    </location>
</feature>
<reference evidence="9 10" key="1">
    <citation type="journal article" date="2011" name="Proc. Natl. Acad. Sci. U.S.A.">
        <title>Evolutionary erosion of yeast sex chromosomes by mating-type switching accidents.</title>
        <authorList>
            <person name="Gordon J.L."/>
            <person name="Armisen D."/>
            <person name="Proux-Wera E."/>
            <person name="Oheigeartaigh S.S."/>
            <person name="Byrne K.P."/>
            <person name="Wolfe K.H."/>
        </authorList>
    </citation>
    <scope>NUCLEOTIDE SEQUENCE [LARGE SCALE GENOMIC DNA]</scope>
    <source>
        <strain evidence="10">ATCC MYA-139 / BCRC 22969 / CBS 8797 / CCRC 22969 / KCTC 17520 / NBRC 10181 / NCYC 3082</strain>
    </source>
</reference>
<dbReference type="OMA" id="GLAHWMT"/>
<evidence type="ECO:0000256" key="6">
    <source>
        <dbReference type="ARBA" id="ARBA00023274"/>
    </source>
</evidence>
<dbReference type="HOGENOM" id="CLU_039957_0_0_1"/>
<organism evidence="9 10">
    <name type="scientific">Huiozyma naganishii (strain ATCC MYA-139 / BCRC 22969 / CBS 8797 / KCTC 17520 / NBRC 10181 / NCYC 3082 / Yp74L-3)</name>
    <name type="common">Yeast</name>
    <name type="synonym">Kazachstania naganishii</name>
    <dbReference type="NCBI Taxonomy" id="1071383"/>
    <lineage>
        <taxon>Eukaryota</taxon>
        <taxon>Fungi</taxon>
        <taxon>Dikarya</taxon>
        <taxon>Ascomycota</taxon>
        <taxon>Saccharomycotina</taxon>
        <taxon>Saccharomycetes</taxon>
        <taxon>Saccharomycetales</taxon>
        <taxon>Saccharomycetaceae</taxon>
        <taxon>Huiozyma</taxon>
    </lineage>
</organism>
<gene>
    <name evidence="9" type="primary">KNAG0F01910</name>
    <name evidence="9" type="ordered locus">KNAG_0F01910</name>
</gene>
<dbReference type="EMBL" id="HE978319">
    <property type="protein sequence ID" value="CCK70859.1"/>
    <property type="molecule type" value="Genomic_DNA"/>
</dbReference>
<keyword evidence="6" id="KW-0687">Ribonucleoprotein</keyword>
<dbReference type="GO" id="GO:0003735">
    <property type="term" value="F:structural constituent of ribosome"/>
    <property type="evidence" value="ECO:0007669"/>
    <property type="project" value="EnsemblFungi"/>
</dbReference>
<dbReference type="RefSeq" id="XP_022465105.1">
    <property type="nucleotide sequence ID" value="XM_022608628.1"/>
</dbReference>
<keyword evidence="3" id="KW-0809">Transit peptide</keyword>
<proteinExistence type="inferred from homology"/>
<dbReference type="OrthoDB" id="274828at2759"/>
<dbReference type="STRING" id="1071383.J7S7A2"/>
<dbReference type="InterPro" id="IPR027417">
    <property type="entry name" value="P-loop_NTPase"/>
</dbReference>
<dbReference type="SUPFAM" id="SSF52540">
    <property type="entry name" value="P-loop containing nucleoside triphosphate hydrolases"/>
    <property type="match status" value="1"/>
</dbReference>
<reference evidence="10" key="2">
    <citation type="submission" date="2012-08" db="EMBL/GenBank/DDBJ databases">
        <title>Genome sequence of Kazachstania naganishii.</title>
        <authorList>
            <person name="Gordon J.L."/>
            <person name="Armisen D."/>
            <person name="Proux-Wera E."/>
            <person name="OhEigeartaigh S.S."/>
            <person name="Byrne K.P."/>
            <person name="Wolfe K.H."/>
        </authorList>
    </citation>
    <scope>NUCLEOTIDE SEQUENCE [LARGE SCALE GENOMIC DNA]</scope>
    <source>
        <strain evidence="10">ATCC MYA-139 / BCRC 22969 / CBS 8797 / CCRC 22969 / KCTC 17520 / NBRC 10181 / NCYC 3082</strain>
    </source>
</reference>
<evidence type="ECO:0000256" key="8">
    <source>
        <dbReference type="SAM" id="MobiDB-lite"/>
    </source>
</evidence>
<evidence type="ECO:0000256" key="1">
    <source>
        <dbReference type="ARBA" id="ARBA00004173"/>
    </source>
</evidence>